<proteinExistence type="predicted"/>
<name>A0A644ZR60_9ZZZZ</name>
<comment type="caution">
    <text evidence="1">The sequence shown here is derived from an EMBL/GenBank/DDBJ whole genome shotgun (WGS) entry which is preliminary data.</text>
</comment>
<organism evidence="1">
    <name type="scientific">bioreactor metagenome</name>
    <dbReference type="NCBI Taxonomy" id="1076179"/>
    <lineage>
        <taxon>unclassified sequences</taxon>
        <taxon>metagenomes</taxon>
        <taxon>ecological metagenomes</taxon>
    </lineage>
</organism>
<accession>A0A644ZR60</accession>
<evidence type="ECO:0000313" key="1">
    <source>
        <dbReference type="EMBL" id="MPM43247.1"/>
    </source>
</evidence>
<reference evidence="1" key="1">
    <citation type="submission" date="2019-08" db="EMBL/GenBank/DDBJ databases">
        <authorList>
            <person name="Kucharzyk K."/>
            <person name="Murdoch R.W."/>
            <person name="Higgins S."/>
            <person name="Loffler F."/>
        </authorList>
    </citation>
    <scope>NUCLEOTIDE SEQUENCE</scope>
</reference>
<sequence>MRIAALIQKKKRGRDAVTATLCRCHDWGQYEPMREEGDICSCEAETKKLRLPTPHTPPISQLFPLWCFLTANALCLGAARVKAASGGRSQRAWQLAFKRGNGFATAAPGGHGSHEGLRVGVRRTVKYGIGGAFLHNLPQIHDQNMAAQKAHNSQIVRNEKIGWPELLLHLAQEVERLRLH</sequence>
<protein>
    <submittedName>
        <fullName evidence="1">Uncharacterized protein</fullName>
    </submittedName>
</protein>
<dbReference type="AntiFam" id="ANF00095">
    <property type="entry name" value="Shadow ORF (opposite ABC transporters)"/>
</dbReference>
<dbReference type="AlphaFoldDB" id="A0A644ZR60"/>
<dbReference type="EMBL" id="VSSQ01010028">
    <property type="protein sequence ID" value="MPM43247.1"/>
    <property type="molecule type" value="Genomic_DNA"/>
</dbReference>
<gene>
    <name evidence="1" type="ORF">SDC9_89920</name>
</gene>